<feature type="binding site" evidence="6">
    <location>
        <position position="92"/>
    </location>
    <ligand>
        <name>AMP</name>
        <dbReference type="ChEBI" id="CHEBI:456215"/>
    </ligand>
</feature>
<feature type="binding site" evidence="6">
    <location>
        <begin position="85"/>
        <end position="88"/>
    </location>
    <ligand>
        <name>AMP</name>
        <dbReference type="ChEBI" id="CHEBI:456215"/>
    </ligand>
</feature>
<evidence type="ECO:0000256" key="8">
    <source>
        <dbReference type="RuleBase" id="RU003331"/>
    </source>
</evidence>
<name>A0ABV9QIP3_9FIRM</name>
<evidence type="ECO:0000313" key="11">
    <source>
        <dbReference type="Proteomes" id="UP001595916"/>
    </source>
</evidence>
<dbReference type="Proteomes" id="UP001595916">
    <property type="component" value="Unassembled WGS sequence"/>
</dbReference>
<evidence type="ECO:0000256" key="1">
    <source>
        <dbReference type="ARBA" id="ARBA00022679"/>
    </source>
</evidence>
<accession>A0ABV9QIP3</accession>
<keyword evidence="2 6" id="KW-0545">Nucleotide biosynthesis</keyword>
<comment type="subcellular location">
    <subcellularLocation>
        <location evidence="6 8">Cytoplasm</location>
    </subcellularLocation>
</comment>
<comment type="domain">
    <text evidence="6">Consists of three domains, a large central CORE domain and two small peripheral domains, NMPbind and LID, which undergo movements during catalysis. The LID domain closes over the site of phosphoryl transfer upon ATP binding. Assembling and dissambling the active center during each catalytic cycle provides an effective means to prevent ATP hydrolysis.</text>
</comment>
<dbReference type="EMBL" id="JBHSHL010000014">
    <property type="protein sequence ID" value="MFC4804207.1"/>
    <property type="molecule type" value="Genomic_DNA"/>
</dbReference>
<comment type="caution">
    <text evidence="6">Lacks conserved residue(s) required for the propagation of feature annotation.</text>
</comment>
<feature type="binding site" evidence="6">
    <location>
        <position position="160"/>
    </location>
    <ligand>
        <name>AMP</name>
        <dbReference type="ChEBI" id="CHEBI:456215"/>
    </ligand>
</feature>
<dbReference type="SUPFAM" id="SSF52540">
    <property type="entry name" value="P-loop containing nucleoside triphosphate hydrolases"/>
    <property type="match status" value="1"/>
</dbReference>
<dbReference type="PRINTS" id="PR00094">
    <property type="entry name" value="ADENYLTKNASE"/>
</dbReference>
<dbReference type="PROSITE" id="PS00113">
    <property type="entry name" value="ADENYLATE_KINASE"/>
    <property type="match status" value="1"/>
</dbReference>
<protein>
    <recommendedName>
        <fullName evidence="6 8">Adenylate kinase</fullName>
        <shortName evidence="6">AK</shortName>
        <ecNumber evidence="6 8">2.7.4.3</ecNumber>
    </recommendedName>
    <alternativeName>
        <fullName evidence="6">ATP-AMP transphosphorylase</fullName>
    </alternativeName>
    <alternativeName>
        <fullName evidence="6">ATP:AMP phosphotransferase</fullName>
    </alternativeName>
    <alternativeName>
        <fullName evidence="6">Adenylate monophosphate kinase</fullName>
    </alternativeName>
</protein>
<comment type="subunit">
    <text evidence="6 8">Monomer.</text>
</comment>
<proteinExistence type="inferred from homology"/>
<feature type="binding site" evidence="6">
    <location>
        <position position="36"/>
    </location>
    <ligand>
        <name>AMP</name>
        <dbReference type="ChEBI" id="CHEBI:456215"/>
    </ligand>
</feature>
<comment type="function">
    <text evidence="6">Catalyzes the reversible transfer of the terminal phosphate group between ATP and AMP. Plays an important role in cellular energy homeostasis and in adenine nucleotide metabolism.</text>
</comment>
<keyword evidence="3 6" id="KW-0547">Nucleotide-binding</keyword>
<dbReference type="InterPro" id="IPR000850">
    <property type="entry name" value="Adenylat/UMP-CMP_kin"/>
</dbReference>
<comment type="caution">
    <text evidence="10">The sequence shown here is derived from an EMBL/GenBank/DDBJ whole genome shotgun (WGS) entry which is preliminary data.</text>
</comment>
<comment type="catalytic activity">
    <reaction evidence="6 8">
        <text>AMP + ATP = 2 ADP</text>
        <dbReference type="Rhea" id="RHEA:12973"/>
        <dbReference type="ChEBI" id="CHEBI:30616"/>
        <dbReference type="ChEBI" id="CHEBI:456215"/>
        <dbReference type="ChEBI" id="CHEBI:456216"/>
        <dbReference type="EC" id="2.7.4.3"/>
    </reaction>
</comment>
<comment type="similarity">
    <text evidence="6 7">Belongs to the adenylate kinase family.</text>
</comment>
<organism evidence="10 11">
    <name type="scientific">Filifactor villosus</name>
    <dbReference type="NCBI Taxonomy" id="29374"/>
    <lineage>
        <taxon>Bacteria</taxon>
        <taxon>Bacillati</taxon>
        <taxon>Bacillota</taxon>
        <taxon>Clostridia</taxon>
        <taxon>Peptostreptococcales</taxon>
        <taxon>Filifactoraceae</taxon>
        <taxon>Filifactor</taxon>
    </lineage>
</organism>
<dbReference type="InterPro" id="IPR033690">
    <property type="entry name" value="Adenylat_kinase_CS"/>
</dbReference>
<evidence type="ECO:0000256" key="6">
    <source>
        <dbReference type="HAMAP-Rule" id="MF_00235"/>
    </source>
</evidence>
<evidence type="ECO:0000256" key="2">
    <source>
        <dbReference type="ARBA" id="ARBA00022727"/>
    </source>
</evidence>
<dbReference type="Gene3D" id="3.40.50.300">
    <property type="entry name" value="P-loop containing nucleotide triphosphate hydrolases"/>
    <property type="match status" value="1"/>
</dbReference>
<dbReference type="CDD" id="cd01428">
    <property type="entry name" value="ADK"/>
    <property type="match status" value="1"/>
</dbReference>
<keyword evidence="5" id="KW-0862">Zinc</keyword>
<feature type="binding site" evidence="6">
    <location>
        <begin position="136"/>
        <end position="137"/>
    </location>
    <ligand>
        <name>ATP</name>
        <dbReference type="ChEBI" id="CHEBI:30616"/>
    </ligand>
</feature>
<feature type="binding site" evidence="6">
    <location>
        <position position="31"/>
    </location>
    <ligand>
        <name>AMP</name>
        <dbReference type="ChEBI" id="CHEBI:456215"/>
    </ligand>
</feature>
<evidence type="ECO:0000259" key="9">
    <source>
        <dbReference type="Pfam" id="PF05191"/>
    </source>
</evidence>
<dbReference type="InterPro" id="IPR007862">
    <property type="entry name" value="Adenylate_kinase_lid-dom"/>
</dbReference>
<feature type="region of interest" description="LID" evidence="6">
    <location>
        <begin position="126"/>
        <end position="163"/>
    </location>
</feature>
<evidence type="ECO:0000256" key="5">
    <source>
        <dbReference type="ARBA" id="ARBA00022833"/>
    </source>
</evidence>
<dbReference type="NCBIfam" id="TIGR01351">
    <property type="entry name" value="adk"/>
    <property type="match status" value="1"/>
</dbReference>
<feature type="binding site" evidence="6">
    <location>
        <begin position="10"/>
        <end position="15"/>
    </location>
    <ligand>
        <name>ATP</name>
        <dbReference type="ChEBI" id="CHEBI:30616"/>
    </ligand>
</feature>
<reference evidence="11" key="1">
    <citation type="journal article" date="2019" name="Int. J. Syst. Evol. Microbiol.">
        <title>The Global Catalogue of Microorganisms (GCM) 10K type strain sequencing project: providing services to taxonomists for standard genome sequencing and annotation.</title>
        <authorList>
            <consortium name="The Broad Institute Genomics Platform"/>
            <consortium name="The Broad Institute Genome Sequencing Center for Infectious Disease"/>
            <person name="Wu L."/>
            <person name="Ma J."/>
        </authorList>
    </citation>
    <scope>NUCLEOTIDE SEQUENCE [LARGE SCALE GENOMIC DNA]</scope>
    <source>
        <strain evidence="11">CCUG 46385</strain>
    </source>
</reference>
<evidence type="ECO:0000256" key="3">
    <source>
        <dbReference type="ARBA" id="ARBA00022741"/>
    </source>
</evidence>
<keyword evidence="1 6" id="KW-0808">Transferase</keyword>
<keyword evidence="4 6" id="KW-0418">Kinase</keyword>
<feature type="domain" description="Adenylate kinase active site lid" evidence="9">
    <location>
        <begin position="127"/>
        <end position="162"/>
    </location>
</feature>
<comment type="pathway">
    <text evidence="6">Purine metabolism; AMP biosynthesis via salvage pathway; AMP from ADP: step 1/1.</text>
</comment>
<feature type="binding site" evidence="6">
    <location>
        <position position="199"/>
    </location>
    <ligand>
        <name>ATP</name>
        <dbReference type="ChEBI" id="CHEBI:30616"/>
    </ligand>
</feature>
<dbReference type="NCBIfam" id="NF001381">
    <property type="entry name" value="PRK00279.1-3"/>
    <property type="match status" value="1"/>
</dbReference>
<sequence length="216" mass="24301">MNVILLGPPGAGKGTQAESIVKDYKTVHISTGDIFRKNIKENTALGQKAKEYMDKGQLVPDELVVELVADRLSQEDVKQGFLLDGFPRTIFQAEELDKVLLKNDMKIDKVINIEVEPEVLIERAVGRRVCKVDGTTYHVSFNPPKTEGICDHCGQELHQRDDDKEETVRNRISVYTNQTKPLIEYYTKQGNIANINGQQKIEAVFEEIKSALGSEQ</sequence>
<dbReference type="GO" id="GO:0004017">
    <property type="term" value="F:AMP kinase activity"/>
    <property type="evidence" value="ECO:0007669"/>
    <property type="project" value="UniProtKB-EC"/>
</dbReference>
<keyword evidence="6" id="KW-0963">Cytoplasm</keyword>
<dbReference type="NCBIfam" id="NF011100">
    <property type="entry name" value="PRK14527.1"/>
    <property type="match status" value="1"/>
</dbReference>
<feature type="binding site" evidence="6">
    <location>
        <position position="171"/>
    </location>
    <ligand>
        <name>AMP</name>
        <dbReference type="ChEBI" id="CHEBI:456215"/>
    </ligand>
</feature>
<keyword evidence="11" id="KW-1185">Reference proteome</keyword>
<feature type="region of interest" description="NMP" evidence="6">
    <location>
        <begin position="30"/>
        <end position="59"/>
    </location>
</feature>
<evidence type="ECO:0000313" key="10">
    <source>
        <dbReference type="EMBL" id="MFC4804207.1"/>
    </source>
</evidence>
<dbReference type="NCBIfam" id="NF001380">
    <property type="entry name" value="PRK00279.1-2"/>
    <property type="match status" value="1"/>
</dbReference>
<evidence type="ECO:0000256" key="4">
    <source>
        <dbReference type="ARBA" id="ARBA00022777"/>
    </source>
</evidence>
<dbReference type="Pfam" id="PF00406">
    <property type="entry name" value="ADK"/>
    <property type="match status" value="1"/>
</dbReference>
<dbReference type="EC" id="2.7.4.3" evidence="6 8"/>
<gene>
    <name evidence="6" type="primary">adk</name>
    <name evidence="10" type="ORF">ACFO4R_03850</name>
</gene>
<keyword evidence="6 8" id="KW-0067">ATP-binding</keyword>
<evidence type="ECO:0000256" key="7">
    <source>
        <dbReference type="RuleBase" id="RU003330"/>
    </source>
</evidence>
<dbReference type="RefSeq" id="WP_379787702.1">
    <property type="nucleotide sequence ID" value="NZ_JBHSHL010000014.1"/>
</dbReference>
<dbReference type="HAMAP" id="MF_00235">
    <property type="entry name" value="Adenylate_kinase_Adk"/>
    <property type="match status" value="1"/>
</dbReference>
<dbReference type="InterPro" id="IPR006259">
    <property type="entry name" value="Adenyl_kin_sub"/>
</dbReference>
<dbReference type="Pfam" id="PF05191">
    <property type="entry name" value="ADK_lid"/>
    <property type="match status" value="1"/>
</dbReference>
<dbReference type="PANTHER" id="PTHR23359">
    <property type="entry name" value="NUCLEOTIDE KINASE"/>
    <property type="match status" value="1"/>
</dbReference>
<feature type="binding site" evidence="6">
    <location>
        <position position="127"/>
    </location>
    <ligand>
        <name>ATP</name>
        <dbReference type="ChEBI" id="CHEBI:30616"/>
    </ligand>
</feature>
<feature type="binding site" evidence="6">
    <location>
        <begin position="57"/>
        <end position="59"/>
    </location>
    <ligand>
        <name>AMP</name>
        <dbReference type="ChEBI" id="CHEBI:456215"/>
    </ligand>
</feature>
<dbReference type="InterPro" id="IPR027417">
    <property type="entry name" value="P-loop_NTPase"/>
</dbReference>